<evidence type="ECO:0000313" key="2">
    <source>
        <dbReference type="Proteomes" id="UP001558850"/>
    </source>
</evidence>
<comment type="caution">
    <text evidence="1">The sequence shown here is derived from an EMBL/GenBank/DDBJ whole genome shotgun (WGS) entry which is preliminary data.</text>
</comment>
<gene>
    <name evidence="1" type="ORF">AB4Y32_28975</name>
</gene>
<sequence>MQPNVSIAAVALHYQLNANLLRRWVAAQEEQTPRGSLASR</sequence>
<reference evidence="1" key="1">
    <citation type="submission" date="2024-07" db="EMBL/GenBank/DDBJ databases">
        <title>A survey of Mimosa microsymbionts across Brazilian biomes reveals a high diversity of Paraburkholderia nodulating endemic species, but also that Cupriavidus is common as a symbiont of widespread species.</title>
        <authorList>
            <person name="Rouws L."/>
            <person name="Barauna A."/>
            <person name="Beukes C."/>
            <person name="Rouws J.R.C."/>
            <person name="De Faria S.M."/>
            <person name="Gross E."/>
            <person name="Bueno Dos Reis Junior F."/>
            <person name="Simon M.F."/>
            <person name="Maluk M."/>
            <person name="Odee D.W."/>
            <person name="Kenicer G."/>
            <person name="Young J.P.W."/>
            <person name="Reis V.M."/>
            <person name="Zilli J."/>
            <person name="James E.K."/>
        </authorList>
    </citation>
    <scope>NUCLEOTIDE SEQUENCE</scope>
    <source>
        <strain evidence="1">EG181B</strain>
    </source>
</reference>
<organism evidence="1 2">
    <name type="scientific">Paraburkholderia phymatum</name>
    <dbReference type="NCBI Taxonomy" id="148447"/>
    <lineage>
        <taxon>Bacteria</taxon>
        <taxon>Pseudomonadati</taxon>
        <taxon>Pseudomonadota</taxon>
        <taxon>Betaproteobacteria</taxon>
        <taxon>Burkholderiales</taxon>
        <taxon>Burkholderiaceae</taxon>
        <taxon>Paraburkholderia</taxon>
    </lineage>
</organism>
<name>A0ACC6U7Z1_9BURK</name>
<dbReference type="Proteomes" id="UP001558850">
    <property type="component" value="Unassembled WGS sequence"/>
</dbReference>
<accession>A0ACC6U7Z1</accession>
<keyword evidence="2" id="KW-1185">Reference proteome</keyword>
<protein>
    <submittedName>
        <fullName evidence="1">Uncharacterized protein</fullName>
    </submittedName>
</protein>
<dbReference type="EMBL" id="JBFRCH010000023">
    <property type="protein sequence ID" value="MEX3935788.1"/>
    <property type="molecule type" value="Genomic_DNA"/>
</dbReference>
<evidence type="ECO:0000313" key="1">
    <source>
        <dbReference type="EMBL" id="MEX3935788.1"/>
    </source>
</evidence>
<proteinExistence type="predicted"/>